<proteinExistence type="predicted"/>
<dbReference type="RefSeq" id="WP_138152649.1">
    <property type="nucleotide sequence ID" value="NZ_VANU01000004.1"/>
</dbReference>
<dbReference type="Gene3D" id="3.50.50.60">
    <property type="entry name" value="FAD/NAD(P)-binding domain"/>
    <property type="match status" value="1"/>
</dbReference>
<dbReference type="SUPFAM" id="SSF51905">
    <property type="entry name" value="FAD/NAD(P)-binding domain"/>
    <property type="match status" value="1"/>
</dbReference>
<dbReference type="Proteomes" id="UP000308901">
    <property type="component" value="Unassembled WGS sequence"/>
</dbReference>
<dbReference type="GO" id="GO:0016116">
    <property type="term" value="P:carotenoid metabolic process"/>
    <property type="evidence" value="ECO:0007669"/>
    <property type="project" value="InterPro"/>
</dbReference>
<accession>A0A5R8XZG0</accession>
<dbReference type="AlphaFoldDB" id="A0A5R8XZG0"/>
<sequence length="472" mass="54320">MCRYYEVCVIGSGMGGSMFASLNKDKDIVVFEKDSNLGGCASTFKRYGSYFNSGATTFVGYETGHPVKEIFDNIDYKPDIKKSNIAFRVLQNEKTIDRVKDFEEFLDQINKAFPNKNNRVFWAKIKELDEKFWQIHDIYYGKYSLKSYILSANTLIKLFKSFNIEVFKSANSFIKETLGDISLEYQHFIDAQLLITLQTTSKDISLLSLALGLSYPFHDVFYVNGGMGSLFDGLLENIETKKKEEIMKIVLEKDYFRLISNKDEYLSKNVVLNSTIYDSGKLFEDERIKKYYESFDFNDQSAFVVNLVLEKNYDLLHHYLIILDEQIPNCISNSFFISISSKDDEKMSNRGYSITISSHTKASFWKKLNKEEYELKKEQTQEFIIDKLLQKLNTIKKEDIIKKFSASSLTFNRYINRYNCGGRAITMKNVFSTPSAKTPFKGLYNIGDSVFAGQGWPGVAIGVKALNKEFNG</sequence>
<keyword evidence="2" id="KW-1185">Reference proteome</keyword>
<dbReference type="PANTHER" id="PTHR46313:SF3">
    <property type="entry name" value="PROLYCOPENE ISOMERASE, CHLOROPLASTIC"/>
    <property type="match status" value="1"/>
</dbReference>
<gene>
    <name evidence="1" type="ORF">FDK22_09260</name>
</gene>
<dbReference type="PANTHER" id="PTHR46313">
    <property type="match status" value="1"/>
</dbReference>
<dbReference type="Pfam" id="PF13450">
    <property type="entry name" value="NAD_binding_8"/>
    <property type="match status" value="1"/>
</dbReference>
<dbReference type="InterPro" id="IPR036188">
    <property type="entry name" value="FAD/NAD-bd_sf"/>
</dbReference>
<evidence type="ECO:0000313" key="2">
    <source>
        <dbReference type="Proteomes" id="UP000308901"/>
    </source>
</evidence>
<organism evidence="1 2">
    <name type="scientific">Arcobacter arenosus</name>
    <dbReference type="NCBI Taxonomy" id="2576037"/>
    <lineage>
        <taxon>Bacteria</taxon>
        <taxon>Pseudomonadati</taxon>
        <taxon>Campylobacterota</taxon>
        <taxon>Epsilonproteobacteria</taxon>
        <taxon>Campylobacterales</taxon>
        <taxon>Arcobacteraceae</taxon>
        <taxon>Arcobacter</taxon>
    </lineage>
</organism>
<name>A0A5R8XZG0_9BACT</name>
<dbReference type="EMBL" id="VANU01000004">
    <property type="protein sequence ID" value="TLP37504.1"/>
    <property type="molecule type" value="Genomic_DNA"/>
</dbReference>
<dbReference type="OrthoDB" id="9794630at2"/>
<protein>
    <submittedName>
        <fullName evidence="1">NAD(P)/FAD-dependent oxidoreductase</fullName>
    </submittedName>
</protein>
<comment type="caution">
    <text evidence="1">The sequence shown here is derived from an EMBL/GenBank/DDBJ whole genome shotgun (WGS) entry which is preliminary data.</text>
</comment>
<evidence type="ECO:0000313" key="1">
    <source>
        <dbReference type="EMBL" id="TLP37504.1"/>
    </source>
</evidence>
<reference evidence="1 2" key="1">
    <citation type="submission" date="2019-05" db="EMBL/GenBank/DDBJ databases">
        <title>Arcobacter sp. nov., isolated from sea sediment.</title>
        <authorList>
            <person name="Kim W."/>
        </authorList>
    </citation>
    <scope>NUCLEOTIDE SEQUENCE [LARGE SCALE GENOMIC DNA]</scope>
    <source>
        <strain evidence="1 2">CAU 1517</strain>
    </source>
</reference>
<dbReference type="InterPro" id="IPR045892">
    <property type="entry name" value="CrtISO-like"/>
</dbReference>